<evidence type="ECO:0000313" key="3">
    <source>
        <dbReference type="Proteomes" id="UP000281549"/>
    </source>
</evidence>
<dbReference type="InterPro" id="IPR016024">
    <property type="entry name" value="ARM-type_fold"/>
</dbReference>
<organism evidence="2 3">
    <name type="scientific">Rozella allomycis (strain CSF55)</name>
    <dbReference type="NCBI Taxonomy" id="988480"/>
    <lineage>
        <taxon>Eukaryota</taxon>
        <taxon>Fungi</taxon>
        <taxon>Fungi incertae sedis</taxon>
        <taxon>Cryptomycota</taxon>
        <taxon>Cryptomycota incertae sedis</taxon>
        <taxon>Rozella</taxon>
    </lineage>
</organism>
<dbReference type="Proteomes" id="UP000281549">
    <property type="component" value="Unassembled WGS sequence"/>
</dbReference>
<dbReference type="EMBL" id="ML006185">
    <property type="protein sequence ID" value="RKP16862.1"/>
    <property type="molecule type" value="Genomic_DNA"/>
</dbReference>
<gene>
    <name evidence="2" type="ORF">ROZALSC1DRAFT_24808</name>
</gene>
<dbReference type="GO" id="GO:0005794">
    <property type="term" value="C:Golgi apparatus"/>
    <property type="evidence" value="ECO:0007669"/>
    <property type="project" value="UniProtKB-ARBA"/>
</dbReference>
<name>A0A4P9YDA4_ROZAC</name>
<proteinExistence type="predicted"/>
<feature type="domain" description="Mon2/Sec7/BIG1-like HUS" evidence="1">
    <location>
        <begin position="218"/>
        <end position="359"/>
    </location>
</feature>
<sequence>MIRSILLDVIFSLKNSSKWSYSILEEDPQNPVIKNLTIASEEEDLYEGFVALVELIEDEDTNGPVLYSALTSLAKVLNMLGELSGDDINRVAVAVVNCHNDSSESSGELVVGKTCDVLRQILFHEKGDLLNDSIVCQIIETCFSVAFQMRSSGNNSLKEPRLGHSSVHEIHNLQAQLTPVVEGNVELKEEEIKEIKIDEKKEEMTFLKEPYGLNTLKELLRFLIDIINPVDYHNTDTMRCLGLQIIYGIIEEAKDHLIKFPGIFSQIKNELFNRLFLLFESENILLVTLSMKCLTCLFCNFLEDLKFHFEFFVELVIKKMPDKISFKNLQLEEIIFENLFTLLKRRNILEFYVNFDYKIGILNVGSLLVELILKVPI</sequence>
<protein>
    <recommendedName>
        <fullName evidence="1">Mon2/Sec7/BIG1-like HUS domain-containing protein</fullName>
    </recommendedName>
</protein>
<dbReference type="SUPFAM" id="SSF48371">
    <property type="entry name" value="ARM repeat"/>
    <property type="match status" value="1"/>
</dbReference>
<dbReference type="InterPro" id="IPR032691">
    <property type="entry name" value="Mon2/Sec7/BIG1-like_HUS"/>
</dbReference>
<dbReference type="Pfam" id="PF12783">
    <property type="entry name" value="Sec7-like_HUS"/>
    <property type="match status" value="1"/>
</dbReference>
<accession>A0A4P9YDA4</accession>
<dbReference type="AlphaFoldDB" id="A0A4P9YDA4"/>
<evidence type="ECO:0000313" key="2">
    <source>
        <dbReference type="EMBL" id="RKP16862.1"/>
    </source>
</evidence>
<reference evidence="3" key="1">
    <citation type="journal article" date="2018" name="Nat. Microbiol.">
        <title>Leveraging single-cell genomics to expand the fungal tree of life.</title>
        <authorList>
            <person name="Ahrendt S.R."/>
            <person name="Quandt C.A."/>
            <person name="Ciobanu D."/>
            <person name="Clum A."/>
            <person name="Salamov A."/>
            <person name="Andreopoulos B."/>
            <person name="Cheng J.F."/>
            <person name="Woyke T."/>
            <person name="Pelin A."/>
            <person name="Henrissat B."/>
            <person name="Reynolds N.K."/>
            <person name="Benny G.L."/>
            <person name="Smith M.E."/>
            <person name="James T.Y."/>
            <person name="Grigoriev I.V."/>
        </authorList>
    </citation>
    <scope>NUCLEOTIDE SEQUENCE [LARGE SCALE GENOMIC DNA]</scope>
    <source>
        <strain evidence="3">CSF55</strain>
    </source>
</reference>
<evidence type="ECO:0000259" key="1">
    <source>
        <dbReference type="Pfam" id="PF12783"/>
    </source>
</evidence>